<sequence>MPEVIYPEISSILKACYHRWFSDRHKRRLAKAAASTEFGSSTLLVGHSEDSLSDNIEVDVLNGR</sequence>
<reference evidence="1" key="1">
    <citation type="submission" date="2021-06" db="EMBL/GenBank/DDBJ databases">
        <authorList>
            <person name="Hodson N. C."/>
            <person name="Mongue J. A."/>
            <person name="Jaron S. K."/>
        </authorList>
    </citation>
    <scope>NUCLEOTIDE SEQUENCE</scope>
</reference>
<organism evidence="1 2">
    <name type="scientific">Allacma fusca</name>
    <dbReference type="NCBI Taxonomy" id="39272"/>
    <lineage>
        <taxon>Eukaryota</taxon>
        <taxon>Metazoa</taxon>
        <taxon>Ecdysozoa</taxon>
        <taxon>Arthropoda</taxon>
        <taxon>Hexapoda</taxon>
        <taxon>Collembola</taxon>
        <taxon>Symphypleona</taxon>
        <taxon>Sminthuridae</taxon>
        <taxon>Allacma</taxon>
    </lineage>
</organism>
<keyword evidence="2" id="KW-1185">Reference proteome</keyword>
<evidence type="ECO:0000313" key="1">
    <source>
        <dbReference type="EMBL" id="CAG7830657.1"/>
    </source>
</evidence>
<accession>A0A8J2L934</accession>
<name>A0A8J2L934_9HEXA</name>
<dbReference type="EMBL" id="CAJVCH010556940">
    <property type="protein sequence ID" value="CAG7830657.1"/>
    <property type="molecule type" value="Genomic_DNA"/>
</dbReference>
<protein>
    <submittedName>
        <fullName evidence="1">Uncharacterized protein</fullName>
    </submittedName>
</protein>
<feature type="non-terminal residue" evidence="1">
    <location>
        <position position="1"/>
    </location>
</feature>
<gene>
    <name evidence="1" type="ORF">AFUS01_LOCUS40444</name>
</gene>
<dbReference type="Proteomes" id="UP000708208">
    <property type="component" value="Unassembled WGS sequence"/>
</dbReference>
<comment type="caution">
    <text evidence="1">The sequence shown here is derived from an EMBL/GenBank/DDBJ whole genome shotgun (WGS) entry which is preliminary data.</text>
</comment>
<evidence type="ECO:0000313" key="2">
    <source>
        <dbReference type="Proteomes" id="UP000708208"/>
    </source>
</evidence>
<proteinExistence type="predicted"/>
<dbReference type="AlphaFoldDB" id="A0A8J2L934"/>